<evidence type="ECO:0000259" key="13">
    <source>
        <dbReference type="PROSITE" id="PS50113"/>
    </source>
</evidence>
<dbReference type="CDD" id="cd01949">
    <property type="entry name" value="GGDEF"/>
    <property type="match status" value="1"/>
</dbReference>
<reference evidence="16 17" key="1">
    <citation type="submission" date="2018-10" db="EMBL/GenBank/DDBJ databases">
        <title>Genomic Encyclopedia of Type Strains, Phase IV (KMG-IV): sequencing the most valuable type-strain genomes for metagenomic binning, comparative biology and taxonomic classification.</title>
        <authorList>
            <person name="Goeker M."/>
        </authorList>
    </citation>
    <scope>NUCLEOTIDE SEQUENCE [LARGE SCALE GENOMIC DNA]</scope>
    <source>
        <strain evidence="16 17">DSM 3303</strain>
    </source>
</reference>
<dbReference type="InterPro" id="IPR013656">
    <property type="entry name" value="PAS_4"/>
</dbReference>
<dbReference type="NCBIfam" id="TIGR00229">
    <property type="entry name" value="sensory_box"/>
    <property type="match status" value="4"/>
</dbReference>
<dbReference type="GO" id="GO:0005524">
    <property type="term" value="F:ATP binding"/>
    <property type="evidence" value="ECO:0007669"/>
    <property type="project" value="UniProtKB-KW"/>
</dbReference>
<evidence type="ECO:0000256" key="10">
    <source>
        <dbReference type="ARBA" id="ARBA00023136"/>
    </source>
</evidence>
<feature type="transmembrane region" description="Helical" evidence="11">
    <location>
        <begin position="173"/>
        <end position="192"/>
    </location>
</feature>
<accession>A0A495BE40</accession>
<keyword evidence="3" id="KW-0808">Transferase</keyword>
<dbReference type="PANTHER" id="PTHR44757">
    <property type="entry name" value="DIGUANYLATE CYCLASE DGCP"/>
    <property type="match status" value="1"/>
</dbReference>
<evidence type="ECO:0000313" key="16">
    <source>
        <dbReference type="EMBL" id="RKQ57965.1"/>
    </source>
</evidence>
<evidence type="ECO:0000256" key="9">
    <source>
        <dbReference type="ARBA" id="ARBA00023012"/>
    </source>
</evidence>
<gene>
    <name evidence="16" type="ORF">C8E02_2278</name>
</gene>
<feature type="domain" description="PAS" evidence="12">
    <location>
        <begin position="441"/>
        <end position="513"/>
    </location>
</feature>
<evidence type="ECO:0000259" key="12">
    <source>
        <dbReference type="PROSITE" id="PS50112"/>
    </source>
</evidence>
<feature type="domain" description="PAS" evidence="12">
    <location>
        <begin position="567"/>
        <end position="613"/>
    </location>
</feature>
<dbReference type="InterPro" id="IPR001610">
    <property type="entry name" value="PAC"/>
</dbReference>
<dbReference type="InterPro" id="IPR000014">
    <property type="entry name" value="PAS"/>
</dbReference>
<dbReference type="InterPro" id="IPR029787">
    <property type="entry name" value="Nucleotide_cyclase"/>
</dbReference>
<feature type="domain" description="PAC" evidence="13">
    <location>
        <begin position="517"/>
        <end position="570"/>
    </location>
</feature>
<dbReference type="SUPFAM" id="SSF55785">
    <property type="entry name" value="PYP-like sensor domain (PAS domain)"/>
    <property type="match status" value="4"/>
</dbReference>
<dbReference type="Pfam" id="PF08447">
    <property type="entry name" value="PAS_3"/>
    <property type="match status" value="1"/>
</dbReference>
<feature type="domain" description="PAC" evidence="13">
    <location>
        <begin position="275"/>
        <end position="327"/>
    </location>
</feature>
<dbReference type="Gene3D" id="3.20.20.450">
    <property type="entry name" value="EAL domain"/>
    <property type="match status" value="1"/>
</dbReference>
<dbReference type="SUPFAM" id="SSF55073">
    <property type="entry name" value="Nucleotide cyclase"/>
    <property type="match status" value="1"/>
</dbReference>
<feature type="transmembrane region" description="Helical" evidence="11">
    <location>
        <begin position="94"/>
        <end position="112"/>
    </location>
</feature>
<keyword evidence="7" id="KW-0067">ATP-binding</keyword>
<keyword evidence="8 11" id="KW-1133">Transmembrane helix</keyword>
<feature type="domain" description="PAC" evidence="13">
    <location>
        <begin position="640"/>
        <end position="692"/>
    </location>
</feature>
<dbReference type="PROSITE" id="PS50883">
    <property type="entry name" value="EAL"/>
    <property type="match status" value="1"/>
</dbReference>
<dbReference type="EMBL" id="RBID01000015">
    <property type="protein sequence ID" value="RKQ57965.1"/>
    <property type="molecule type" value="Genomic_DNA"/>
</dbReference>
<feature type="domain" description="PAS" evidence="12">
    <location>
        <begin position="202"/>
        <end position="272"/>
    </location>
</feature>
<dbReference type="PANTHER" id="PTHR44757:SF2">
    <property type="entry name" value="BIOFILM ARCHITECTURE MAINTENANCE PROTEIN MBAA"/>
    <property type="match status" value="1"/>
</dbReference>
<dbReference type="Pfam" id="PF00990">
    <property type="entry name" value="GGDEF"/>
    <property type="match status" value="1"/>
</dbReference>
<dbReference type="PROSITE" id="PS50112">
    <property type="entry name" value="PAS"/>
    <property type="match status" value="4"/>
</dbReference>
<evidence type="ECO:0000256" key="7">
    <source>
        <dbReference type="ARBA" id="ARBA00022840"/>
    </source>
</evidence>
<dbReference type="InterPro" id="IPR000160">
    <property type="entry name" value="GGDEF_dom"/>
</dbReference>
<protein>
    <submittedName>
        <fullName evidence="16">PAS domain S-box-containing protein/diguanylate cyclase (GGDEF)-like protein</fullName>
    </submittedName>
</protein>
<evidence type="ECO:0000256" key="2">
    <source>
        <dbReference type="ARBA" id="ARBA00022553"/>
    </source>
</evidence>
<dbReference type="InterPro" id="IPR013655">
    <property type="entry name" value="PAS_fold_3"/>
</dbReference>
<dbReference type="FunFam" id="3.30.70.270:FF:000001">
    <property type="entry name" value="Diguanylate cyclase domain protein"/>
    <property type="match status" value="1"/>
</dbReference>
<sequence>MTGHPRNRFILLSITSYVVCGLLWILLSDRLLLLFADAGALTWLSTAKGVLFVIATAAVFFFLLRAVPPFDATQRESLLGSLTLSIDRERRPHWLLYVFAVVITAAVMLLRLNIPVDFAVQPMLILFMLPIVLCALLGGLGPGLFATALAALATDLAAEPHFHSTASSPYVQLQWASLVLNGIGVSLLSALLRQSLAKQEVNRRLLDAVVSGTTDAVFVKDEQGRYLLVNAAAAAFVGKPVHDILGRDDREVFDAASAQALMSKDRDIMAAGAVQTAEERLTLPDGKAMVFLVTKGPMFDGNGRINGLFGISRDITERKRIDDELRYVLNEASDAIWVTAADGRFLFANPAACRLSGHPLPLLEQLHFVEILAAESQAELPAHLQQLQAAAFLRREWQLRHADGHPLTVELTTGRMQDGRYMIFGRDLTEKMRAELALQEREQQLARVIDGSDQGYWDWNLQTNAFEVSARWETMLGYTPGEMAITVERWPDYVHPEDLPRAIDSIQRHLSGAAPSHEVEIRCLCKSGAWRWMLSRGRIVSWDAHGLPLMMSGTHTDITERKLFELALKEAAVVFDSSYEGIMVVSPAGQITKVNAAFSRITGYRADEAVGQSPKLLSSGQHDAAFYREMWDSVRQHDFWRGEIWNRRRNGDCYPELLSISVVRDELGQVRHYVGIFSDISQLKAHEAELERIAHFDPLTGLPNRRLLSDRLGQAIRHTARSGKSCAVCFLDLDGFKAINDQYGHAAGDQLLIGVTDNLKAVLRADDTLARLGGDEFVVLLVDVAGTEECAQVLERLLAAIQQEVCLGDAVVRASASIGVSLYPQDNADADTLLRHADQAMYLAKDAGKNRYQMFDPESDRKAQAHRKELELLRHALDNGEFVLYYQPKVDLENGDIIGAEALIRWRHPERGLLAPDAFLPLLHGSELENVVDEWVINTALAQASAWHDAGLVMRVSVNVSAGYLLAPTFYADLARALHRHGNVPPAHLELEVLETAAIADMEQAVAILQRCRQLGVHFALDDFGTGYSSLTYLRKLPVDTLKIDQSFVRDMLTDADDLGIVEGVIQLATVFERQVIAEGVETLQHGAVLRRLGCRLVQGYGIARPLAADAFPHWCRQWQSDAAWRALTEAS</sequence>
<dbReference type="Pfam" id="PF08448">
    <property type="entry name" value="PAS_4"/>
    <property type="match status" value="2"/>
</dbReference>
<dbReference type="Gene3D" id="3.30.70.270">
    <property type="match status" value="1"/>
</dbReference>
<dbReference type="GO" id="GO:0000160">
    <property type="term" value="P:phosphorelay signal transduction system"/>
    <property type="evidence" value="ECO:0007669"/>
    <property type="project" value="UniProtKB-KW"/>
</dbReference>
<comment type="subcellular location">
    <subcellularLocation>
        <location evidence="1">Membrane</location>
        <topology evidence="1">Multi-pass membrane protein</topology>
    </subcellularLocation>
</comment>
<dbReference type="InterPro" id="IPR043128">
    <property type="entry name" value="Rev_trsase/Diguanyl_cyclase"/>
</dbReference>
<dbReference type="SMART" id="SM00267">
    <property type="entry name" value="GGDEF"/>
    <property type="match status" value="1"/>
</dbReference>
<feature type="domain" description="PAS" evidence="12">
    <location>
        <begin position="321"/>
        <end position="357"/>
    </location>
</feature>
<feature type="transmembrane region" description="Helical" evidence="11">
    <location>
        <begin position="124"/>
        <end position="152"/>
    </location>
</feature>
<proteinExistence type="predicted"/>
<dbReference type="InterPro" id="IPR000700">
    <property type="entry name" value="PAS-assoc_C"/>
</dbReference>
<dbReference type="Gene3D" id="1.20.120.620">
    <property type="entry name" value="Backbone structure of the membrane domain of e. Coli histidine kinase receptor kdpd"/>
    <property type="match status" value="1"/>
</dbReference>
<dbReference type="Pfam" id="PF13426">
    <property type="entry name" value="PAS_9"/>
    <property type="match status" value="1"/>
</dbReference>
<dbReference type="InterPro" id="IPR052155">
    <property type="entry name" value="Biofilm_reg_signaling"/>
</dbReference>
<dbReference type="Gene3D" id="3.30.450.20">
    <property type="entry name" value="PAS domain"/>
    <property type="match status" value="4"/>
</dbReference>
<evidence type="ECO:0000256" key="6">
    <source>
        <dbReference type="ARBA" id="ARBA00022777"/>
    </source>
</evidence>
<evidence type="ECO:0000259" key="14">
    <source>
        <dbReference type="PROSITE" id="PS50883"/>
    </source>
</evidence>
<dbReference type="PROSITE" id="PS50113">
    <property type="entry name" value="PAC"/>
    <property type="match status" value="3"/>
</dbReference>
<keyword evidence="2" id="KW-0597">Phosphoprotein</keyword>
<evidence type="ECO:0000256" key="3">
    <source>
        <dbReference type="ARBA" id="ARBA00022679"/>
    </source>
</evidence>
<evidence type="ECO:0000259" key="15">
    <source>
        <dbReference type="PROSITE" id="PS50887"/>
    </source>
</evidence>
<dbReference type="InterPro" id="IPR025201">
    <property type="entry name" value="KdpD_TM"/>
</dbReference>
<dbReference type="PROSITE" id="PS50887">
    <property type="entry name" value="GGDEF"/>
    <property type="match status" value="1"/>
</dbReference>
<dbReference type="SMART" id="SM00052">
    <property type="entry name" value="EAL"/>
    <property type="match status" value="1"/>
</dbReference>
<evidence type="ECO:0000256" key="5">
    <source>
        <dbReference type="ARBA" id="ARBA00022741"/>
    </source>
</evidence>
<dbReference type="GO" id="GO:0016020">
    <property type="term" value="C:membrane"/>
    <property type="evidence" value="ECO:0007669"/>
    <property type="project" value="UniProtKB-SubCell"/>
</dbReference>
<keyword evidence="9" id="KW-0902">Two-component regulatory system</keyword>
<dbReference type="CDD" id="cd01948">
    <property type="entry name" value="EAL"/>
    <property type="match status" value="1"/>
</dbReference>
<dbReference type="InterPro" id="IPR035965">
    <property type="entry name" value="PAS-like_dom_sf"/>
</dbReference>
<evidence type="ECO:0000256" key="11">
    <source>
        <dbReference type="SAM" id="Phobius"/>
    </source>
</evidence>
<keyword evidence="4 11" id="KW-0812">Transmembrane</keyword>
<evidence type="ECO:0000256" key="1">
    <source>
        <dbReference type="ARBA" id="ARBA00004141"/>
    </source>
</evidence>
<dbReference type="InterPro" id="IPR035919">
    <property type="entry name" value="EAL_sf"/>
</dbReference>
<dbReference type="RefSeq" id="WP_170152146.1">
    <property type="nucleotide sequence ID" value="NZ_RBID01000015.1"/>
</dbReference>
<dbReference type="SMART" id="SM00086">
    <property type="entry name" value="PAC"/>
    <property type="match status" value="4"/>
</dbReference>
<dbReference type="AlphaFoldDB" id="A0A495BE40"/>
<name>A0A495BE40_VOGIN</name>
<keyword evidence="10 11" id="KW-0472">Membrane</keyword>
<dbReference type="SMART" id="SM00091">
    <property type="entry name" value="PAS"/>
    <property type="match status" value="4"/>
</dbReference>
<feature type="transmembrane region" description="Helical" evidence="11">
    <location>
        <begin position="47"/>
        <end position="67"/>
    </location>
</feature>
<keyword evidence="6" id="KW-0418">Kinase</keyword>
<organism evidence="16 17">
    <name type="scientific">Vogesella indigofera</name>
    <name type="common">Pseudomonas indigofera</name>
    <dbReference type="NCBI Taxonomy" id="45465"/>
    <lineage>
        <taxon>Bacteria</taxon>
        <taxon>Pseudomonadati</taxon>
        <taxon>Pseudomonadota</taxon>
        <taxon>Betaproteobacteria</taxon>
        <taxon>Neisseriales</taxon>
        <taxon>Chromobacteriaceae</taxon>
        <taxon>Vogesella</taxon>
    </lineage>
</organism>
<dbReference type="NCBIfam" id="TIGR00254">
    <property type="entry name" value="GGDEF"/>
    <property type="match status" value="1"/>
</dbReference>
<evidence type="ECO:0000256" key="4">
    <source>
        <dbReference type="ARBA" id="ARBA00022692"/>
    </source>
</evidence>
<dbReference type="InterPro" id="IPR001633">
    <property type="entry name" value="EAL_dom"/>
</dbReference>
<dbReference type="Pfam" id="PF00563">
    <property type="entry name" value="EAL"/>
    <property type="match status" value="1"/>
</dbReference>
<evidence type="ECO:0000256" key="8">
    <source>
        <dbReference type="ARBA" id="ARBA00022989"/>
    </source>
</evidence>
<dbReference type="Pfam" id="PF13493">
    <property type="entry name" value="DUF4118"/>
    <property type="match status" value="1"/>
</dbReference>
<dbReference type="GO" id="GO:0016301">
    <property type="term" value="F:kinase activity"/>
    <property type="evidence" value="ECO:0007669"/>
    <property type="project" value="UniProtKB-KW"/>
</dbReference>
<comment type="caution">
    <text evidence="16">The sequence shown here is derived from an EMBL/GenBank/DDBJ whole genome shotgun (WGS) entry which is preliminary data.</text>
</comment>
<feature type="domain" description="EAL" evidence="14">
    <location>
        <begin position="866"/>
        <end position="1120"/>
    </location>
</feature>
<dbReference type="SUPFAM" id="SSF141868">
    <property type="entry name" value="EAL domain-like"/>
    <property type="match status" value="1"/>
</dbReference>
<dbReference type="CDD" id="cd00130">
    <property type="entry name" value="PAS"/>
    <property type="match status" value="4"/>
</dbReference>
<evidence type="ECO:0000313" key="17">
    <source>
        <dbReference type="Proteomes" id="UP000279384"/>
    </source>
</evidence>
<dbReference type="Proteomes" id="UP000279384">
    <property type="component" value="Unassembled WGS sequence"/>
</dbReference>
<feature type="transmembrane region" description="Helical" evidence="11">
    <location>
        <begin position="9"/>
        <end position="27"/>
    </location>
</feature>
<dbReference type="InterPro" id="IPR038318">
    <property type="entry name" value="KdpD_sf"/>
</dbReference>
<feature type="domain" description="GGDEF" evidence="15">
    <location>
        <begin position="724"/>
        <end position="857"/>
    </location>
</feature>
<keyword evidence="5" id="KW-0547">Nucleotide-binding</keyword>